<dbReference type="PANTHER" id="PTHR33751">
    <property type="entry name" value="CBB3-TYPE CYTOCHROME C OXIDASE SUBUNIT FIXP"/>
    <property type="match status" value="1"/>
</dbReference>
<comment type="similarity">
    <text evidence="3 21">Belongs to the CcoP / FixP family.</text>
</comment>
<evidence type="ECO:0000256" key="9">
    <source>
        <dbReference type="ARBA" id="ARBA00022660"/>
    </source>
</evidence>
<dbReference type="InterPro" id="IPR032858">
    <property type="entry name" value="CcoP_N"/>
</dbReference>
<keyword evidence="15 22" id="KW-1133">Transmembrane helix</keyword>
<keyword evidence="6 21" id="KW-1003">Cell membrane</keyword>
<dbReference type="InterPro" id="IPR050597">
    <property type="entry name" value="Cytochrome_c_Oxidase_Subunit"/>
</dbReference>
<dbReference type="SUPFAM" id="SSF46626">
    <property type="entry name" value="Cytochrome c"/>
    <property type="match status" value="2"/>
</dbReference>
<evidence type="ECO:0000256" key="15">
    <source>
        <dbReference type="ARBA" id="ARBA00022989"/>
    </source>
</evidence>
<keyword evidence="16 21" id="KW-0560">Oxidoreductase</keyword>
<comment type="subunit">
    <text evidence="4">Component of the cbb3-type cytochrome c oxidase at least composed of FixN, FixO, FixQ and FixP.</text>
</comment>
<dbReference type="NCBIfam" id="TIGR00782">
    <property type="entry name" value="ccoP"/>
    <property type="match status" value="1"/>
</dbReference>
<evidence type="ECO:0000256" key="11">
    <source>
        <dbReference type="ARBA" id="ARBA00022723"/>
    </source>
</evidence>
<evidence type="ECO:0000256" key="17">
    <source>
        <dbReference type="ARBA" id="ARBA00023004"/>
    </source>
</evidence>
<dbReference type="PROSITE" id="PS51007">
    <property type="entry name" value="CYTC"/>
    <property type="match status" value="2"/>
</dbReference>
<proteinExistence type="inferred from homology"/>
<dbReference type="EMBL" id="FNBZ01000008">
    <property type="protein sequence ID" value="SDH44436.1"/>
    <property type="molecule type" value="Genomic_DNA"/>
</dbReference>
<evidence type="ECO:0000256" key="20">
    <source>
        <dbReference type="ARBA" id="ARBA00025525"/>
    </source>
</evidence>
<dbReference type="Proteomes" id="UP000199468">
    <property type="component" value="Unassembled WGS sequence"/>
</dbReference>
<evidence type="ECO:0000313" key="24">
    <source>
        <dbReference type="EMBL" id="SDH44436.1"/>
    </source>
</evidence>
<dbReference type="Pfam" id="PF00034">
    <property type="entry name" value="Cytochrom_C"/>
    <property type="match status" value="1"/>
</dbReference>
<evidence type="ECO:0000256" key="3">
    <source>
        <dbReference type="ARBA" id="ARBA00006113"/>
    </source>
</evidence>
<keyword evidence="18 21" id="KW-0406">Ion transport</keyword>
<reference evidence="24 25" key="1">
    <citation type="submission" date="2016-10" db="EMBL/GenBank/DDBJ databases">
        <authorList>
            <person name="Varghese N."/>
            <person name="Submissions S."/>
        </authorList>
    </citation>
    <scope>NUCLEOTIDE SEQUENCE [LARGE SCALE GENOMIC DNA]</scope>
    <source>
        <strain evidence="24 25">DSM 26672</strain>
    </source>
</reference>
<dbReference type="Gene3D" id="6.10.280.130">
    <property type="match status" value="1"/>
</dbReference>
<evidence type="ECO:0000256" key="7">
    <source>
        <dbReference type="ARBA" id="ARBA00022519"/>
    </source>
</evidence>
<comment type="pathway">
    <text evidence="2 21">Energy metabolism; oxidative phosphorylation.</text>
</comment>
<keyword evidence="10 22" id="KW-0812">Transmembrane</keyword>
<comment type="cofactor">
    <cofactor evidence="21">
        <name>heme c</name>
        <dbReference type="ChEBI" id="CHEBI:61717"/>
    </cofactor>
    <text evidence="21">Binds 2 heme C groups per subunit.</text>
</comment>
<dbReference type="Pfam" id="PF14715">
    <property type="entry name" value="FixP_N"/>
    <property type="match status" value="1"/>
</dbReference>
<keyword evidence="11 21" id="KW-0479">Metal-binding</keyword>
<comment type="caution">
    <text evidence="24">The sequence shown here is derived from an EMBL/GenBank/DDBJ whole genome shotgun (WGS) entry which is preliminary data.</text>
</comment>
<feature type="transmembrane region" description="Helical" evidence="22">
    <location>
        <begin position="29"/>
        <end position="50"/>
    </location>
</feature>
<dbReference type="PANTHER" id="PTHR33751:SF1">
    <property type="entry name" value="CBB3-TYPE CYTOCHROME C OXIDASE SUBUNIT FIXP"/>
    <property type="match status" value="1"/>
</dbReference>
<dbReference type="Gene3D" id="1.10.760.10">
    <property type="entry name" value="Cytochrome c-like domain"/>
    <property type="match status" value="2"/>
</dbReference>
<keyword evidence="19 21" id="KW-0472">Membrane</keyword>
<dbReference type="InterPro" id="IPR008168">
    <property type="entry name" value="Cyt_C_IC"/>
</dbReference>
<dbReference type="Pfam" id="PF13442">
    <property type="entry name" value="Cytochrome_CBB3"/>
    <property type="match status" value="1"/>
</dbReference>
<comment type="function">
    <text evidence="20">C-type cytochrome. Part of the cbb3-type cytochrome c oxidase complex. FixP subunit is required for transferring electrons from donor cytochrome c via its heme groups to FixO subunit. From there, electrons are shuttled to the catalytic binuclear center of FixN subunit where oxygen reduction takes place. The complex also functions as a proton pump.</text>
</comment>
<protein>
    <recommendedName>
        <fullName evidence="21">Cbb3-type cytochrome c oxidase subunit</fullName>
    </recommendedName>
</protein>
<keyword evidence="17 21" id="KW-0408">Iron</keyword>
<evidence type="ECO:0000256" key="10">
    <source>
        <dbReference type="ARBA" id="ARBA00022692"/>
    </source>
</evidence>
<evidence type="ECO:0000256" key="6">
    <source>
        <dbReference type="ARBA" id="ARBA00022475"/>
    </source>
</evidence>
<evidence type="ECO:0000256" key="18">
    <source>
        <dbReference type="ARBA" id="ARBA00023065"/>
    </source>
</evidence>
<evidence type="ECO:0000256" key="4">
    <source>
        <dbReference type="ARBA" id="ARBA00011203"/>
    </source>
</evidence>
<feature type="domain" description="Cytochrome c" evidence="23">
    <location>
        <begin position="207"/>
        <end position="288"/>
    </location>
</feature>
<evidence type="ECO:0000256" key="1">
    <source>
        <dbReference type="ARBA" id="ARBA00004533"/>
    </source>
</evidence>
<evidence type="ECO:0000256" key="5">
    <source>
        <dbReference type="ARBA" id="ARBA00022448"/>
    </source>
</evidence>
<dbReference type="PRINTS" id="PR00605">
    <property type="entry name" value="CYTCHROMECIC"/>
</dbReference>
<evidence type="ECO:0000256" key="19">
    <source>
        <dbReference type="ARBA" id="ARBA00023136"/>
    </source>
</evidence>
<evidence type="ECO:0000256" key="16">
    <source>
        <dbReference type="ARBA" id="ARBA00023002"/>
    </source>
</evidence>
<feature type="domain" description="Cytochrome c" evidence="23">
    <location>
        <begin position="108"/>
        <end position="197"/>
    </location>
</feature>
<keyword evidence="8 21" id="KW-0349">Heme</keyword>
<keyword evidence="25" id="KW-1185">Reference proteome</keyword>
<keyword evidence="9 21" id="KW-0679">Respiratory chain</keyword>
<evidence type="ECO:0000256" key="12">
    <source>
        <dbReference type="ARBA" id="ARBA00022737"/>
    </source>
</evidence>
<evidence type="ECO:0000256" key="2">
    <source>
        <dbReference type="ARBA" id="ARBA00004673"/>
    </source>
</evidence>
<comment type="subcellular location">
    <subcellularLocation>
        <location evidence="1 21">Cell inner membrane</location>
    </subcellularLocation>
</comment>
<name>A0ABY0P5Y4_9HYPH</name>
<evidence type="ECO:0000256" key="8">
    <source>
        <dbReference type="ARBA" id="ARBA00022617"/>
    </source>
</evidence>
<keyword evidence="14 21" id="KW-0249">Electron transport</keyword>
<evidence type="ECO:0000256" key="21">
    <source>
        <dbReference type="PIRNR" id="PIRNR000006"/>
    </source>
</evidence>
<keyword evidence="5 21" id="KW-0813">Transport</keyword>
<evidence type="ECO:0000259" key="23">
    <source>
        <dbReference type="PROSITE" id="PS51007"/>
    </source>
</evidence>
<keyword evidence="13 21" id="KW-0375">Hydrogen ion transport</keyword>
<evidence type="ECO:0000256" key="14">
    <source>
        <dbReference type="ARBA" id="ARBA00022982"/>
    </source>
</evidence>
<dbReference type="InterPro" id="IPR036909">
    <property type="entry name" value="Cyt_c-like_dom_sf"/>
</dbReference>
<dbReference type="InterPro" id="IPR009056">
    <property type="entry name" value="Cyt_c-like_dom"/>
</dbReference>
<accession>A0ABY0P5Y4</accession>
<evidence type="ECO:0000313" key="25">
    <source>
        <dbReference type="Proteomes" id="UP000199468"/>
    </source>
</evidence>
<keyword evidence="7 21" id="KW-0997">Cell inner membrane</keyword>
<keyword evidence="12" id="KW-0677">Repeat</keyword>
<dbReference type="RefSeq" id="WP_091861403.1">
    <property type="nucleotide sequence ID" value="NZ_FNBZ01000008.1"/>
</dbReference>
<gene>
    <name evidence="24" type="ORF">SAMN05421844_108291</name>
</gene>
<organism evidence="24 25">
    <name type="scientific">Bosea robiniae</name>
    <dbReference type="NCBI Taxonomy" id="1036780"/>
    <lineage>
        <taxon>Bacteria</taxon>
        <taxon>Pseudomonadati</taxon>
        <taxon>Pseudomonadota</taxon>
        <taxon>Alphaproteobacteria</taxon>
        <taxon>Hyphomicrobiales</taxon>
        <taxon>Boseaceae</taxon>
        <taxon>Bosea</taxon>
    </lineage>
</organism>
<dbReference type="InterPro" id="IPR004678">
    <property type="entry name" value="Cyt_c_oxidase_cbb3_su3"/>
</dbReference>
<evidence type="ECO:0000256" key="13">
    <source>
        <dbReference type="ARBA" id="ARBA00022781"/>
    </source>
</evidence>
<sequence length="292" mass="31379">MADARRDPATGTITTGHEWNGIEELDTPIPRVVLFFLAVTTLFSIGYWLLMPAWPLGVTYTKGLLGIDQRQVVAEQVRDAATERASWTAKLDKASFAEIAADPQLMRHVRDTGRTLFEDNCAVCHGVQGKGGPGFPNLAAGSWLWGGSPEAIAETIRVGINGTAKDTRTGQMMAFGRDGILQREQVLAVASYVRSLSGQKLDAAEQARVPAGKEVFAANCVACHGENAKGQHDLGAPDLTDANWIYGGDLQSVVNSIHGGRQGHMPSWEGRLSPTDIKLLALYVGTLGEAKR</sequence>
<evidence type="ECO:0000256" key="22">
    <source>
        <dbReference type="SAM" id="Phobius"/>
    </source>
</evidence>
<dbReference type="PIRSF" id="PIRSF000006">
    <property type="entry name" value="Cbb3-Cox_fixP"/>
    <property type="match status" value="1"/>
</dbReference>
<dbReference type="InterPro" id="IPR038414">
    <property type="entry name" value="CcoP_N_sf"/>
</dbReference>